<dbReference type="Pfam" id="PF20463">
    <property type="entry name" value="PDH_C"/>
    <property type="match status" value="1"/>
</dbReference>
<dbReference type="PATRIC" id="fig|13035.3.peg.783"/>
<name>K9YSH9_DACS8</name>
<dbReference type="SUPFAM" id="SSF51735">
    <property type="entry name" value="NAD(P)-binding Rossmann-fold domains"/>
    <property type="match status" value="1"/>
</dbReference>
<dbReference type="Pfam" id="PF02153">
    <property type="entry name" value="PDH_N"/>
    <property type="match status" value="1"/>
</dbReference>
<dbReference type="GO" id="GO:0006571">
    <property type="term" value="P:tyrosine biosynthetic process"/>
    <property type="evidence" value="ECO:0007669"/>
    <property type="project" value="InterPro"/>
</dbReference>
<evidence type="ECO:0000313" key="4">
    <source>
        <dbReference type="EMBL" id="AFZ49462.1"/>
    </source>
</evidence>
<dbReference type="SUPFAM" id="SSF48179">
    <property type="entry name" value="6-phosphogluconate dehydrogenase C-terminal domain-like"/>
    <property type="match status" value="1"/>
</dbReference>
<comment type="similarity">
    <text evidence="1">Belongs to the prephenate/arogenate dehydrogenase family.</text>
</comment>
<feature type="domain" description="Prephenate/arogenate dehydrogenase" evidence="3">
    <location>
        <begin position="1"/>
        <end position="281"/>
    </location>
</feature>
<evidence type="ECO:0000259" key="3">
    <source>
        <dbReference type="PROSITE" id="PS51176"/>
    </source>
</evidence>
<dbReference type="GO" id="GO:0004665">
    <property type="term" value="F:prephenate dehydrogenase (NADP+) activity"/>
    <property type="evidence" value="ECO:0007669"/>
    <property type="project" value="InterPro"/>
</dbReference>
<dbReference type="EMBL" id="CP003944">
    <property type="protein sequence ID" value="AFZ49462.1"/>
    <property type="molecule type" value="Genomic_DNA"/>
</dbReference>
<gene>
    <name evidence="4" type="ORF">Dacsa_0703</name>
</gene>
<dbReference type="PANTHER" id="PTHR21363:SF0">
    <property type="entry name" value="PREPHENATE DEHYDROGENASE [NADP(+)]"/>
    <property type="match status" value="1"/>
</dbReference>
<dbReference type="eggNOG" id="COG0287">
    <property type="taxonomic scope" value="Bacteria"/>
</dbReference>
<dbReference type="GO" id="GO:0008977">
    <property type="term" value="F:prephenate dehydrogenase (NAD+) activity"/>
    <property type="evidence" value="ECO:0007669"/>
    <property type="project" value="InterPro"/>
</dbReference>
<dbReference type="InterPro" id="IPR050812">
    <property type="entry name" value="Preph/Arog_dehydrog"/>
</dbReference>
<dbReference type="PANTHER" id="PTHR21363">
    <property type="entry name" value="PREPHENATE DEHYDROGENASE"/>
    <property type="match status" value="1"/>
</dbReference>
<dbReference type="PROSITE" id="PS51176">
    <property type="entry name" value="PDH_ADH"/>
    <property type="match status" value="1"/>
</dbReference>
<keyword evidence="2" id="KW-0560">Oxidoreductase</keyword>
<dbReference type="InterPro" id="IPR046825">
    <property type="entry name" value="PDH_C"/>
</dbReference>
<sequence length="281" mass="30381">MKLGIIGLGLIGGSLGLALRSRSHYVIGISRHEETCALAIQKGIVDEASVDFSVLSAVEVIFICTPIGAIIPTVEQLKPILSPDTILTDVGSVKAPIVEAMTPLWSNFIGGHPMAGTAQQGIEAAQLDLFTGTKYVLTPTENTPVEAQKTLTAIVQDLGTELITCSPETHDQTVAWISHLPVFVSSSLIASCVQETDREVVTLAQKLASSGFRDTSRVGGGNPELGVMMAKSNQKAVLRSLRIYRQQLDKMIHAIEEEDWEQVERMLGETREARSLFTTKK</sequence>
<evidence type="ECO:0000256" key="1">
    <source>
        <dbReference type="ARBA" id="ARBA00007964"/>
    </source>
</evidence>
<evidence type="ECO:0000313" key="5">
    <source>
        <dbReference type="Proteomes" id="UP000010482"/>
    </source>
</evidence>
<dbReference type="HOGENOM" id="CLU_055968_2_0_3"/>
<dbReference type="RefSeq" id="WP_015228474.1">
    <property type="nucleotide sequence ID" value="NC_019780.1"/>
</dbReference>
<dbReference type="Gene3D" id="1.10.3660.10">
    <property type="entry name" value="6-phosphogluconate dehydrogenase C-terminal like domain"/>
    <property type="match status" value="1"/>
</dbReference>
<dbReference type="NCBIfam" id="NF005650">
    <property type="entry name" value="PRK07417.1"/>
    <property type="match status" value="1"/>
</dbReference>
<dbReference type="AlphaFoldDB" id="K9YSH9"/>
<reference evidence="4" key="1">
    <citation type="submission" date="2012-04" db="EMBL/GenBank/DDBJ databases">
        <title>Finished genome of Dactylococcopsis salina PCC 8305.</title>
        <authorList>
            <consortium name="US DOE Joint Genome Institute"/>
            <person name="Gugger M."/>
            <person name="Coursin T."/>
            <person name="Rippka R."/>
            <person name="Tandeau De Marsac N."/>
            <person name="Huntemann M."/>
            <person name="Wei C.-L."/>
            <person name="Han J."/>
            <person name="Detter J.C."/>
            <person name="Han C."/>
            <person name="Tapia R."/>
            <person name="Daligault H."/>
            <person name="Chen A."/>
            <person name="Krypides N."/>
            <person name="Mavromatis K."/>
            <person name="Markowitz V."/>
            <person name="Szeto E."/>
            <person name="Ivanova N."/>
            <person name="Ovchinnikova G."/>
            <person name="Pagani I."/>
            <person name="Pati A."/>
            <person name="Goodwin L."/>
            <person name="Peters L."/>
            <person name="Pitluck S."/>
            <person name="Woyke T."/>
            <person name="Kerfeld C."/>
        </authorList>
    </citation>
    <scope>NUCLEOTIDE SEQUENCE [LARGE SCALE GENOMIC DNA]</scope>
    <source>
        <strain evidence="4">PCC 8305</strain>
    </source>
</reference>
<dbReference type="STRING" id="13035.Dacsa_0703"/>
<dbReference type="KEGG" id="dsl:Dacsa_0703"/>
<dbReference type="InterPro" id="IPR003099">
    <property type="entry name" value="Prephen_DH"/>
</dbReference>
<protein>
    <submittedName>
        <fullName evidence="4">Prephenate dehydrogenase</fullName>
    </submittedName>
</protein>
<evidence type="ECO:0000256" key="2">
    <source>
        <dbReference type="ARBA" id="ARBA00023002"/>
    </source>
</evidence>
<dbReference type="OrthoDB" id="9802008at2"/>
<dbReference type="GO" id="GO:0070403">
    <property type="term" value="F:NAD+ binding"/>
    <property type="evidence" value="ECO:0007669"/>
    <property type="project" value="InterPro"/>
</dbReference>
<dbReference type="InterPro" id="IPR008927">
    <property type="entry name" value="6-PGluconate_DH-like_C_sf"/>
</dbReference>
<keyword evidence="5" id="KW-1185">Reference proteome</keyword>
<dbReference type="FunFam" id="3.40.50.720:FF:000208">
    <property type="entry name" value="Prephenate dehydrogenase"/>
    <property type="match status" value="1"/>
</dbReference>
<dbReference type="InterPro" id="IPR036291">
    <property type="entry name" value="NAD(P)-bd_dom_sf"/>
</dbReference>
<organism evidence="4 5">
    <name type="scientific">Dactylococcopsis salina (strain PCC 8305)</name>
    <name type="common">Myxobactron salinum</name>
    <dbReference type="NCBI Taxonomy" id="13035"/>
    <lineage>
        <taxon>Bacteria</taxon>
        <taxon>Bacillati</taxon>
        <taxon>Cyanobacteriota</taxon>
        <taxon>Cyanophyceae</taxon>
        <taxon>Nodosilineales</taxon>
        <taxon>Cymatolegaceae</taxon>
        <taxon>Dactylococcopsis</taxon>
    </lineage>
</organism>
<accession>K9YSH9</accession>
<dbReference type="InterPro" id="IPR046826">
    <property type="entry name" value="PDH_N"/>
</dbReference>
<dbReference type="Gene3D" id="3.40.50.720">
    <property type="entry name" value="NAD(P)-binding Rossmann-like Domain"/>
    <property type="match status" value="1"/>
</dbReference>
<proteinExistence type="inferred from homology"/>
<dbReference type="Proteomes" id="UP000010482">
    <property type="component" value="Chromosome"/>
</dbReference>